<name>A0A6P3I4I0_BISBB</name>
<evidence type="ECO:0000259" key="8">
    <source>
        <dbReference type="Pfam" id="PF22594"/>
    </source>
</evidence>
<protein>
    <submittedName>
        <fullName evidence="10">Elongation factor 1-alpha 1-like</fullName>
    </submittedName>
</protein>
<dbReference type="AlphaFoldDB" id="A0A6P3I4I0"/>
<dbReference type="PANTHER" id="PTHR44830:SF1">
    <property type="entry name" value="TR-TYPE G DOMAIN-CONTAINING PROTEIN"/>
    <property type="match status" value="1"/>
</dbReference>
<keyword evidence="2" id="KW-0547">Nucleotide-binding</keyword>
<evidence type="ECO:0000256" key="5">
    <source>
        <dbReference type="ARBA" id="ARBA00023134"/>
    </source>
</evidence>
<feature type="domain" description="GTP-eEF1A C-terminal" evidence="8">
    <location>
        <begin position="112"/>
        <end position="191"/>
    </location>
</feature>
<dbReference type="PANTHER" id="PTHR44830">
    <property type="entry name" value="ELONGATION FACTOR 1 ALPHA"/>
    <property type="match status" value="1"/>
</dbReference>
<accession>A0A6P3I4I0</accession>
<dbReference type="FunFam" id="2.40.30.10:FF:000005">
    <property type="entry name" value="Elongation factor 1-alpha"/>
    <property type="match status" value="1"/>
</dbReference>
<dbReference type="SUPFAM" id="SSF50447">
    <property type="entry name" value="Translation proteins"/>
    <property type="match status" value="1"/>
</dbReference>
<dbReference type="InterPro" id="IPR004161">
    <property type="entry name" value="EFTu-like_2"/>
</dbReference>
<dbReference type="InterPro" id="IPR009000">
    <property type="entry name" value="Transl_B-barrel_sf"/>
</dbReference>
<dbReference type="SUPFAM" id="SSF50465">
    <property type="entry name" value="EF-Tu/eEF-1alpha/eIF2-gamma C-terminal domain"/>
    <property type="match status" value="1"/>
</dbReference>
<keyword evidence="9" id="KW-1185">Reference proteome</keyword>
<sequence length="191" mass="20439">MAKPKRLPLEHIRPAAGLRIEPLVDSPALSASALARRPGPRALDFSPVGRGAEGRSRTTEVKSVEMHHEALSEALPGDNVGFNVKNVSVKDVRRGNVAGDSKNDPPMEAAGFTAQVIILNHPGQISAGYAPVLDCHTAHIACKFAELKEKIDRRSGKKLEDGPKFLKSGDAAIVDMVPGKPMCVESFSDYP</sequence>
<dbReference type="Gene3D" id="2.40.30.10">
    <property type="entry name" value="Translation factors"/>
    <property type="match status" value="2"/>
</dbReference>
<feature type="non-terminal residue" evidence="10">
    <location>
        <position position="191"/>
    </location>
</feature>
<evidence type="ECO:0000256" key="2">
    <source>
        <dbReference type="ARBA" id="ARBA00022741"/>
    </source>
</evidence>
<dbReference type="GO" id="GO:0003746">
    <property type="term" value="F:translation elongation factor activity"/>
    <property type="evidence" value="ECO:0007669"/>
    <property type="project" value="UniProtKB-KW"/>
</dbReference>
<evidence type="ECO:0000313" key="9">
    <source>
        <dbReference type="Proteomes" id="UP000515208"/>
    </source>
</evidence>
<keyword evidence="5" id="KW-0342">GTP-binding</keyword>
<feature type="domain" description="Translation elongation factor EFTu-like" evidence="7">
    <location>
        <begin position="57"/>
        <end position="97"/>
    </location>
</feature>
<dbReference type="GO" id="GO:0005525">
    <property type="term" value="F:GTP binding"/>
    <property type="evidence" value="ECO:0007669"/>
    <property type="project" value="UniProtKB-KW"/>
</dbReference>
<comment type="similarity">
    <text evidence="1">Belongs to the TRAFAC class translation factor GTPase superfamily. Classic translation factor GTPase family. EF-Tu/EF-1A subfamily.</text>
</comment>
<proteinExistence type="inferred from homology"/>
<dbReference type="InterPro" id="IPR054696">
    <property type="entry name" value="GTP-eEF1A_C"/>
</dbReference>
<evidence type="ECO:0000313" key="10">
    <source>
        <dbReference type="RefSeq" id="XP_010849576.1"/>
    </source>
</evidence>
<gene>
    <name evidence="10" type="primary">LOC104996885</name>
</gene>
<evidence type="ECO:0000256" key="6">
    <source>
        <dbReference type="SAM" id="MobiDB-lite"/>
    </source>
</evidence>
<organism evidence="9 10">
    <name type="scientific">Bison bison bison</name>
    <name type="common">North American plains bison</name>
    <dbReference type="NCBI Taxonomy" id="43346"/>
    <lineage>
        <taxon>Eukaryota</taxon>
        <taxon>Metazoa</taxon>
        <taxon>Chordata</taxon>
        <taxon>Craniata</taxon>
        <taxon>Vertebrata</taxon>
        <taxon>Euteleostomi</taxon>
        <taxon>Mammalia</taxon>
        <taxon>Eutheria</taxon>
        <taxon>Laurasiatheria</taxon>
        <taxon>Artiodactyla</taxon>
        <taxon>Ruminantia</taxon>
        <taxon>Pecora</taxon>
        <taxon>Bovidae</taxon>
        <taxon>Bovinae</taxon>
        <taxon>Bison</taxon>
    </lineage>
</organism>
<dbReference type="Proteomes" id="UP000515208">
    <property type="component" value="Unplaced"/>
</dbReference>
<dbReference type="RefSeq" id="XP_010849576.1">
    <property type="nucleotide sequence ID" value="XM_010851274.1"/>
</dbReference>
<evidence type="ECO:0000259" key="7">
    <source>
        <dbReference type="Pfam" id="PF03144"/>
    </source>
</evidence>
<dbReference type="Pfam" id="PF03144">
    <property type="entry name" value="GTP_EFTU_D2"/>
    <property type="match status" value="1"/>
</dbReference>
<keyword evidence="4" id="KW-0648">Protein biosynthesis</keyword>
<dbReference type="Pfam" id="PF22594">
    <property type="entry name" value="GTP-eEF1A_C"/>
    <property type="match status" value="1"/>
</dbReference>
<evidence type="ECO:0000256" key="3">
    <source>
        <dbReference type="ARBA" id="ARBA00022768"/>
    </source>
</evidence>
<dbReference type="CDD" id="cd03705">
    <property type="entry name" value="EF1_alpha_III"/>
    <property type="match status" value="1"/>
</dbReference>
<reference evidence="10" key="1">
    <citation type="submission" date="2025-08" db="UniProtKB">
        <authorList>
            <consortium name="RefSeq"/>
        </authorList>
    </citation>
    <scope>IDENTIFICATION</scope>
    <source>
        <tissue evidence="10">Blood</tissue>
    </source>
</reference>
<feature type="region of interest" description="Disordered" evidence="6">
    <location>
        <begin position="40"/>
        <end position="60"/>
    </location>
</feature>
<dbReference type="InterPro" id="IPR009001">
    <property type="entry name" value="Transl_elong_EF1A/Init_IF2_C"/>
</dbReference>
<evidence type="ECO:0000256" key="4">
    <source>
        <dbReference type="ARBA" id="ARBA00022917"/>
    </source>
</evidence>
<evidence type="ECO:0000256" key="1">
    <source>
        <dbReference type="ARBA" id="ARBA00007249"/>
    </source>
</evidence>
<dbReference type="GeneID" id="104996885"/>
<dbReference type="OrthoDB" id="10031713at2759"/>
<keyword evidence="3" id="KW-0251">Elongation factor</keyword>
<dbReference type="KEGG" id="bbis:104996885"/>